<dbReference type="Proteomes" id="UP000192247">
    <property type="component" value="Unassembled WGS sequence"/>
</dbReference>
<name>A0A1V9XFX1_9ACAR</name>
<gene>
    <name evidence="1" type="ORF">BIW11_03781</name>
</gene>
<organism evidence="1 2">
    <name type="scientific">Tropilaelaps mercedesae</name>
    <dbReference type="NCBI Taxonomy" id="418985"/>
    <lineage>
        <taxon>Eukaryota</taxon>
        <taxon>Metazoa</taxon>
        <taxon>Ecdysozoa</taxon>
        <taxon>Arthropoda</taxon>
        <taxon>Chelicerata</taxon>
        <taxon>Arachnida</taxon>
        <taxon>Acari</taxon>
        <taxon>Parasitiformes</taxon>
        <taxon>Mesostigmata</taxon>
        <taxon>Gamasina</taxon>
        <taxon>Dermanyssoidea</taxon>
        <taxon>Laelapidae</taxon>
        <taxon>Tropilaelaps</taxon>
    </lineage>
</organism>
<evidence type="ECO:0000313" key="1">
    <source>
        <dbReference type="EMBL" id="OQR72399.1"/>
    </source>
</evidence>
<reference evidence="1 2" key="1">
    <citation type="journal article" date="2017" name="Gigascience">
        <title>Draft genome of the honey bee ectoparasitic mite, Tropilaelaps mercedesae, is shaped by the parasitic life history.</title>
        <authorList>
            <person name="Dong X."/>
            <person name="Armstrong S.D."/>
            <person name="Xia D."/>
            <person name="Makepeace B.L."/>
            <person name="Darby A.C."/>
            <person name="Kadowaki T."/>
        </authorList>
    </citation>
    <scope>NUCLEOTIDE SEQUENCE [LARGE SCALE GENOMIC DNA]</scope>
    <source>
        <strain evidence="1">Wuxi-XJTLU</strain>
    </source>
</reference>
<sequence>MWTRAAGVVLHLRNALGTRSRLNHPPRKTTQNVYELLTASITQGSTNKTLFQNEDSRQEKQMRTLVVMVTPMLRPCLERPLLRNFWPDWPKSQPSLRSTKTHLSS</sequence>
<accession>A0A1V9XFX1</accession>
<proteinExistence type="predicted"/>
<comment type="caution">
    <text evidence="1">The sequence shown here is derived from an EMBL/GenBank/DDBJ whole genome shotgun (WGS) entry which is preliminary data.</text>
</comment>
<evidence type="ECO:0000313" key="2">
    <source>
        <dbReference type="Proteomes" id="UP000192247"/>
    </source>
</evidence>
<dbReference type="AlphaFoldDB" id="A0A1V9XFX1"/>
<dbReference type="EMBL" id="MNPL01011885">
    <property type="protein sequence ID" value="OQR72399.1"/>
    <property type="molecule type" value="Genomic_DNA"/>
</dbReference>
<protein>
    <submittedName>
        <fullName evidence="1">Uncharacterized protein</fullName>
    </submittedName>
</protein>
<dbReference type="InParanoid" id="A0A1V9XFX1"/>
<keyword evidence="2" id="KW-1185">Reference proteome</keyword>